<feature type="region of interest" description="Disordered" evidence="1">
    <location>
        <begin position="211"/>
        <end position="255"/>
    </location>
</feature>
<evidence type="ECO:0000256" key="1">
    <source>
        <dbReference type="SAM" id="MobiDB-lite"/>
    </source>
</evidence>
<organism evidence="2 3">
    <name type="scientific">Porphyra umbilicalis</name>
    <name type="common">Purple laver</name>
    <name type="synonym">Red alga</name>
    <dbReference type="NCBI Taxonomy" id="2786"/>
    <lineage>
        <taxon>Eukaryota</taxon>
        <taxon>Rhodophyta</taxon>
        <taxon>Bangiophyceae</taxon>
        <taxon>Bangiales</taxon>
        <taxon>Bangiaceae</taxon>
        <taxon>Porphyra</taxon>
    </lineage>
</organism>
<feature type="compositionally biased region" description="Low complexity" evidence="1">
    <location>
        <begin position="275"/>
        <end position="354"/>
    </location>
</feature>
<feature type="compositionally biased region" description="Basic and acidic residues" evidence="1">
    <location>
        <begin position="73"/>
        <end position="83"/>
    </location>
</feature>
<dbReference type="Proteomes" id="UP000218209">
    <property type="component" value="Unassembled WGS sequence"/>
</dbReference>
<dbReference type="AlphaFoldDB" id="A0A1X6NYD0"/>
<feature type="region of interest" description="Disordered" evidence="1">
    <location>
        <begin position="275"/>
        <end position="393"/>
    </location>
</feature>
<proteinExistence type="predicted"/>
<name>A0A1X6NYD0_PORUM</name>
<reference evidence="2 3" key="1">
    <citation type="submission" date="2017-03" db="EMBL/GenBank/DDBJ databases">
        <title>WGS assembly of Porphyra umbilicalis.</title>
        <authorList>
            <person name="Brawley S.H."/>
            <person name="Blouin N.A."/>
            <person name="Ficko-Blean E."/>
            <person name="Wheeler G.L."/>
            <person name="Lohr M."/>
            <person name="Goodson H.V."/>
            <person name="Jenkins J.W."/>
            <person name="Blaby-Haas C.E."/>
            <person name="Helliwell K.E."/>
            <person name="Chan C."/>
            <person name="Marriage T."/>
            <person name="Bhattacharya D."/>
            <person name="Klein A.S."/>
            <person name="Badis Y."/>
            <person name="Brodie J."/>
            <person name="Cao Y."/>
            <person name="Collen J."/>
            <person name="Dittami S.M."/>
            <person name="Gachon C.M."/>
            <person name="Green B.R."/>
            <person name="Karpowicz S."/>
            <person name="Kim J.W."/>
            <person name="Kudahl U."/>
            <person name="Lin S."/>
            <person name="Michel G."/>
            <person name="Mittag M."/>
            <person name="Olson B.J."/>
            <person name="Pangilinan J."/>
            <person name="Peng Y."/>
            <person name="Qiu H."/>
            <person name="Shu S."/>
            <person name="Singer J.T."/>
            <person name="Smith A.G."/>
            <person name="Sprecher B.N."/>
            <person name="Wagner V."/>
            <person name="Wang W."/>
            <person name="Wang Z.-Y."/>
            <person name="Yan J."/>
            <person name="Yarish C."/>
            <person name="Zoeuner-Riek S."/>
            <person name="Zhuang Y."/>
            <person name="Zou Y."/>
            <person name="Lindquist E.A."/>
            <person name="Grimwood J."/>
            <person name="Barry K."/>
            <person name="Rokhsar D.S."/>
            <person name="Schmutz J."/>
            <person name="Stiller J.W."/>
            <person name="Grossman A.R."/>
            <person name="Prochnik S.E."/>
        </authorList>
    </citation>
    <scope>NUCLEOTIDE SEQUENCE [LARGE SCALE GENOMIC DNA]</scope>
    <source>
        <strain evidence="2">4086291</strain>
    </source>
</reference>
<keyword evidence="3" id="KW-1185">Reference proteome</keyword>
<feature type="region of interest" description="Disordered" evidence="1">
    <location>
        <begin position="502"/>
        <end position="567"/>
    </location>
</feature>
<accession>A0A1X6NYD0</accession>
<sequence>MATARRVGAGASARAGSSACGAVTRAAIAGVSATFMARAAGVAVGTSPTRRPVAAASAFDGANARHSPAGRDASARSCEEEATSRVSAGTRPAGASRCTAARTTRTATKEAAAAAADDNCCCAADSADVSCATRAVAAWWSAVNAVTRRRSVRFSSCAHAKRLSSVADDERAVASSAVNDAMVCLAVAGTPQARQSSVGFRFLACVAGKWDEKDSPSDGGALSERDDEHCEAGTAAVPGSLDGHAGLPPSAEATPAPLTSLAELGVDDTAAAAAAATSGGTGTAASVTTADDGRTPSMAPSSSAAAQRATNAAAAAARGPSTSAPAAAAGRRAVDRAPPGCGAAMRPSAASSAANCGGRSTPRARDMSGGMGGNTTPVSWRAGGKSASTSRSATPALAPAVAAAAAARSASSASNSSHQVQMDVAPAPSIVVLTTRRRLGRGAVTFGAAITIHCAVVRRRRRRRGGGKAALPRGSMVLERRPLAASVERWYPVSGVARGAQERAGGGVGKRRRKRVHAGTGPAAKPHATVAEKRGRESDGRGAESKMKSTVQKCAQRGHGEAGVPQDPVRRSMMRSALGVEDPRTRTLSADFRRQIGSPCPVTANERKRRPPRCALLSDEERPACCAQATFVHTHGTRRALGITPFLPDPLKASRSGHGRIWTWRTATRWAGGPPECKALRAECGVSVVADAACPGIGAPRVASSAPKKAPRFRDDQREENSAERARPDSRAIQRRVGVGDAPASLMGGGKPSAPPAQCRRRRGRRDAVWQLTLPARLVGLIALMKNGIRTSQGHVQYPPQFPDLPLRRGLRFVRHPYGGRQPAQTMQTPNEQAQKLEPKK</sequence>
<evidence type="ECO:0000313" key="2">
    <source>
        <dbReference type="EMBL" id="OSX73550.1"/>
    </source>
</evidence>
<feature type="region of interest" description="Disordered" evidence="1">
    <location>
        <begin position="818"/>
        <end position="841"/>
    </location>
</feature>
<dbReference type="EMBL" id="KV918990">
    <property type="protein sequence ID" value="OSX73550.1"/>
    <property type="molecule type" value="Genomic_DNA"/>
</dbReference>
<feature type="region of interest" description="Disordered" evidence="1">
    <location>
        <begin position="699"/>
        <end position="764"/>
    </location>
</feature>
<feature type="compositionally biased region" description="Basic and acidic residues" evidence="1">
    <location>
        <begin position="712"/>
        <end position="732"/>
    </location>
</feature>
<feature type="region of interest" description="Disordered" evidence="1">
    <location>
        <begin position="58"/>
        <end position="92"/>
    </location>
</feature>
<evidence type="ECO:0000313" key="3">
    <source>
        <dbReference type="Proteomes" id="UP000218209"/>
    </source>
</evidence>
<feature type="compositionally biased region" description="Basic and acidic residues" evidence="1">
    <location>
        <begin position="530"/>
        <end position="547"/>
    </location>
</feature>
<protein>
    <submittedName>
        <fullName evidence="2">Uncharacterized protein</fullName>
    </submittedName>
</protein>
<feature type="compositionally biased region" description="Polar residues" evidence="1">
    <location>
        <begin position="823"/>
        <end position="834"/>
    </location>
</feature>
<gene>
    <name evidence="2" type="ORF">BU14_0339s0014</name>
</gene>